<feature type="region of interest" description="Disordered" evidence="1">
    <location>
        <begin position="251"/>
        <end position="284"/>
    </location>
</feature>
<keyword evidence="4" id="KW-1185">Reference proteome</keyword>
<dbReference type="Proteomes" id="UP000231279">
    <property type="component" value="Unassembled WGS sequence"/>
</dbReference>
<dbReference type="GO" id="GO:0042752">
    <property type="term" value="P:regulation of circadian rhythm"/>
    <property type="evidence" value="ECO:0007669"/>
    <property type="project" value="InterPro"/>
</dbReference>
<gene>
    <name evidence="3" type="ORF">CDL12_21394</name>
</gene>
<evidence type="ECO:0000256" key="2">
    <source>
        <dbReference type="SAM" id="Phobius"/>
    </source>
</evidence>
<protein>
    <submittedName>
        <fullName evidence="3">Uncharacterized protein</fullName>
    </submittedName>
</protein>
<dbReference type="OrthoDB" id="1104553at2759"/>
<organism evidence="3 4">
    <name type="scientific">Handroanthus impetiginosus</name>
    <dbReference type="NCBI Taxonomy" id="429701"/>
    <lineage>
        <taxon>Eukaryota</taxon>
        <taxon>Viridiplantae</taxon>
        <taxon>Streptophyta</taxon>
        <taxon>Embryophyta</taxon>
        <taxon>Tracheophyta</taxon>
        <taxon>Spermatophyta</taxon>
        <taxon>Magnoliopsida</taxon>
        <taxon>eudicotyledons</taxon>
        <taxon>Gunneridae</taxon>
        <taxon>Pentapetalae</taxon>
        <taxon>asterids</taxon>
        <taxon>lamiids</taxon>
        <taxon>Lamiales</taxon>
        <taxon>Bignoniaceae</taxon>
        <taxon>Crescentiina</taxon>
        <taxon>Tabebuia alliance</taxon>
        <taxon>Handroanthus</taxon>
    </lineage>
</organism>
<dbReference type="PANTHER" id="PTHR33676:SF14">
    <property type="match status" value="1"/>
</dbReference>
<accession>A0A2G9GLB1</accession>
<feature type="compositionally biased region" description="Polar residues" evidence="1">
    <location>
        <begin position="267"/>
        <end position="284"/>
    </location>
</feature>
<keyword evidence="2" id="KW-0472">Membrane</keyword>
<dbReference type="AlphaFoldDB" id="A0A2G9GLB1"/>
<keyword evidence="2" id="KW-1133">Transmembrane helix</keyword>
<reference evidence="4" key="1">
    <citation type="journal article" date="2018" name="Gigascience">
        <title>Genome assembly of the Pink Ipe (Handroanthus impetiginosus, Bignoniaceae), a highly valued, ecologically keystone Neotropical timber forest tree.</title>
        <authorList>
            <person name="Silva-Junior O.B."/>
            <person name="Grattapaglia D."/>
            <person name="Novaes E."/>
            <person name="Collevatti R.G."/>
        </authorList>
    </citation>
    <scope>NUCLEOTIDE SEQUENCE [LARGE SCALE GENOMIC DNA]</scope>
    <source>
        <strain evidence="4">cv. UFG-1</strain>
    </source>
</reference>
<dbReference type="GO" id="GO:0009409">
    <property type="term" value="P:response to cold"/>
    <property type="evidence" value="ECO:0007669"/>
    <property type="project" value="InterPro"/>
</dbReference>
<evidence type="ECO:0000313" key="4">
    <source>
        <dbReference type="Proteomes" id="UP000231279"/>
    </source>
</evidence>
<dbReference type="EMBL" id="NKXS01004541">
    <property type="protein sequence ID" value="PIN06053.1"/>
    <property type="molecule type" value="Genomic_DNA"/>
</dbReference>
<proteinExistence type="predicted"/>
<dbReference type="PANTHER" id="PTHR33676">
    <property type="entry name" value="COLD REGULATED PROTEIN 27"/>
    <property type="match status" value="1"/>
</dbReference>
<comment type="caution">
    <text evidence="3">The sequence shown here is derived from an EMBL/GenBank/DDBJ whole genome shotgun (WGS) entry which is preliminary data.</text>
</comment>
<evidence type="ECO:0000256" key="1">
    <source>
        <dbReference type="SAM" id="MobiDB-lite"/>
    </source>
</evidence>
<keyword evidence="2" id="KW-0812">Transmembrane</keyword>
<dbReference type="InterPro" id="IPR044678">
    <property type="entry name" value="COR27/28"/>
</dbReference>
<sequence>MEDDEGRVKALICGASSLAAISLSPPPLPPSLYLSRFFCRRFCFLFLVLLFIQFLFGLIIHMEENWRSENLPPLADVGCGNQLNRSNSDASTLTAENCEDVVHFSADSKPDDSAMWTDEKHSLYLELLEVSFVKQLHESMGLFAQHTKQNKRDKNISENWPIDVNYTTEQQTVVQRGCWPKINCEKRDFHSSVSADSHNTREVPWVYHSERLGVHYPPASADMSEIFMLSGAENHGKEGTGQNFVDEEIENQSSTMSRAKRLKTSLADRSSQDQMSPETYQQATGSCTLGGELAHHECVSKTSDSPVYPPT</sequence>
<feature type="transmembrane region" description="Helical" evidence="2">
    <location>
        <begin position="42"/>
        <end position="62"/>
    </location>
</feature>
<evidence type="ECO:0000313" key="3">
    <source>
        <dbReference type="EMBL" id="PIN06053.1"/>
    </source>
</evidence>
<name>A0A2G9GLB1_9LAMI</name>